<feature type="domain" description="EF-hand" evidence="1">
    <location>
        <begin position="61"/>
        <end position="78"/>
    </location>
</feature>
<proteinExistence type="predicted"/>
<dbReference type="InterPro" id="IPR002048">
    <property type="entry name" value="EF_hand_dom"/>
</dbReference>
<organism evidence="2 3">
    <name type="scientific">Roseicyclus marinus</name>
    <dbReference type="NCBI Taxonomy" id="2161673"/>
    <lineage>
        <taxon>Bacteria</taxon>
        <taxon>Pseudomonadati</taxon>
        <taxon>Pseudomonadota</taxon>
        <taxon>Alphaproteobacteria</taxon>
        <taxon>Rhodobacterales</taxon>
        <taxon>Roseobacteraceae</taxon>
        <taxon>Roseicyclus</taxon>
    </lineage>
</organism>
<dbReference type="InterPro" id="IPR011992">
    <property type="entry name" value="EF-hand-dom_pair"/>
</dbReference>
<dbReference type="SUPFAM" id="SSF47473">
    <property type="entry name" value="EF-hand"/>
    <property type="match status" value="1"/>
</dbReference>
<dbReference type="AlphaFoldDB" id="A0AA48KID5"/>
<dbReference type="RefSeq" id="WP_338275499.1">
    <property type="nucleotide sequence ID" value="NZ_AP027266.1"/>
</dbReference>
<keyword evidence="3" id="KW-1185">Reference proteome</keyword>
<dbReference type="Gene3D" id="1.10.238.10">
    <property type="entry name" value="EF-hand"/>
    <property type="match status" value="1"/>
</dbReference>
<protein>
    <recommendedName>
        <fullName evidence="1">EF-hand domain-containing protein</fullName>
    </recommendedName>
</protein>
<gene>
    <name evidence="2" type="ORF">MACH21_12410</name>
</gene>
<dbReference type="PROSITE" id="PS00018">
    <property type="entry name" value="EF_HAND_1"/>
    <property type="match status" value="1"/>
</dbReference>
<sequence length="90" mass="9175">MTPKHRFRFRTARALFHGALILGLVGAGHAMGQGLVLDADGDGLVSYGEAQAALPDLTEAEFAALDANGDGMLNAEEIAAAEEAGLIPAG</sequence>
<accession>A0AA48KID5</accession>
<dbReference type="KEGG" id="rmai:MACH21_12410"/>
<dbReference type="Pfam" id="PF13202">
    <property type="entry name" value="EF-hand_5"/>
    <property type="match status" value="1"/>
</dbReference>
<evidence type="ECO:0000313" key="3">
    <source>
        <dbReference type="Proteomes" id="UP001337723"/>
    </source>
</evidence>
<dbReference type="Proteomes" id="UP001337723">
    <property type="component" value="Chromosome"/>
</dbReference>
<evidence type="ECO:0000313" key="2">
    <source>
        <dbReference type="EMBL" id="BDW85064.1"/>
    </source>
</evidence>
<name>A0AA48KID5_9RHOB</name>
<dbReference type="InterPro" id="IPR018247">
    <property type="entry name" value="EF_Hand_1_Ca_BS"/>
</dbReference>
<dbReference type="GO" id="GO:0005509">
    <property type="term" value="F:calcium ion binding"/>
    <property type="evidence" value="ECO:0007669"/>
    <property type="project" value="InterPro"/>
</dbReference>
<dbReference type="EMBL" id="AP027266">
    <property type="protein sequence ID" value="BDW85064.1"/>
    <property type="molecule type" value="Genomic_DNA"/>
</dbReference>
<evidence type="ECO:0000259" key="1">
    <source>
        <dbReference type="Pfam" id="PF13202"/>
    </source>
</evidence>
<reference evidence="2 3" key="1">
    <citation type="submission" date="2023-01" db="EMBL/GenBank/DDBJ databases">
        <title>Complete genome sequence of Roseicyclus marinus strain Dej080120_10.</title>
        <authorList>
            <person name="Ueki S."/>
            <person name="Maruyama F."/>
        </authorList>
    </citation>
    <scope>NUCLEOTIDE SEQUENCE [LARGE SCALE GENOMIC DNA]</scope>
    <source>
        <strain evidence="2 3">Dej080120_10</strain>
    </source>
</reference>